<keyword evidence="12" id="KW-1185">Reference proteome</keyword>
<dbReference type="EMBL" id="JACHFG010000045">
    <property type="protein sequence ID" value="MBB6043698.1"/>
    <property type="molecule type" value="Genomic_DNA"/>
</dbReference>
<name>A0ABR6PBP6_9SPIR</name>
<keyword evidence="4" id="KW-0472">Membrane</keyword>
<dbReference type="Proteomes" id="UP000555838">
    <property type="component" value="Unassembled WGS sequence"/>
</dbReference>
<dbReference type="RefSeq" id="WP_183221613.1">
    <property type="nucleotide sequence ID" value="NZ_CP179669.1"/>
</dbReference>
<evidence type="ECO:0000256" key="6">
    <source>
        <dbReference type="ARBA" id="ARBA00023237"/>
    </source>
</evidence>
<dbReference type="Pfam" id="PF03304">
    <property type="entry name" value="Mlp"/>
    <property type="match status" value="1"/>
</dbReference>
<evidence type="ECO:0000256" key="1">
    <source>
        <dbReference type="ARBA" id="ARBA00004459"/>
    </source>
</evidence>
<comment type="subcellular location">
    <subcellularLocation>
        <location evidence="1">Cell outer membrane</location>
        <topology evidence="1">Lipid-anchor</topology>
    </subcellularLocation>
</comment>
<feature type="signal peptide" evidence="10">
    <location>
        <begin position="1"/>
        <end position="22"/>
    </location>
</feature>
<reference evidence="11 12" key="1">
    <citation type="submission" date="2020-08" db="EMBL/GenBank/DDBJ databases">
        <title>Genomic Encyclopedia of Type Strains, Phase IV (KMG-IV): sequencing the most valuable type-strain genomes for metagenomic binning, comparative biology and taxonomic classification.</title>
        <authorList>
            <person name="Goeker M."/>
        </authorList>
    </citation>
    <scope>NUCLEOTIDE SEQUENCE [LARGE SCALE GENOMIC DNA]</scope>
    <source>
        <strain evidence="11 12">DSM 24625</strain>
    </source>
</reference>
<keyword evidence="5" id="KW-0564">Palmitate</keyword>
<feature type="chain" id="PRO_5045046073" evidence="10">
    <location>
        <begin position="23"/>
        <end position="222"/>
    </location>
</feature>
<evidence type="ECO:0000256" key="9">
    <source>
        <dbReference type="SAM" id="MobiDB-lite"/>
    </source>
</evidence>
<evidence type="ECO:0000313" key="11">
    <source>
        <dbReference type="EMBL" id="MBB6043698.1"/>
    </source>
</evidence>
<evidence type="ECO:0000256" key="2">
    <source>
        <dbReference type="ARBA" id="ARBA00008380"/>
    </source>
</evidence>
<proteinExistence type="inferred from homology"/>
<evidence type="ECO:0000256" key="3">
    <source>
        <dbReference type="ARBA" id="ARBA00022729"/>
    </source>
</evidence>
<evidence type="ECO:0000256" key="8">
    <source>
        <dbReference type="ARBA" id="ARBA00046007"/>
    </source>
</evidence>
<keyword evidence="7" id="KW-0449">Lipoprotein</keyword>
<comment type="similarity">
    <text evidence="2">Belongs to the Multicopy lipoprotein (Mlp) family.</text>
</comment>
<sequence>MKIINILFCLFILILNSCNSNNNETSNKNNMQQETGRQKRDLDTQGLQQQEKITLTEEEKKIFNSLTNAFQYIIEKLPNEIQGCNKENDSKCTDFFNWLSKDIQKQKELASAFKKVYDFLESKRQSKANNEDFDTYIKGAIDCKTAKDKANNQKREQDNQNDCNKDNKYGSDENTNLIEEYFRGVTNDMSGKNSNKEIYQYLKDELLKTDNHYSGLTSNWQN</sequence>
<organism evidence="11 12">
    <name type="scientific">Borreliella yangtzensis</name>
    <dbReference type="NCBI Taxonomy" id="683292"/>
    <lineage>
        <taxon>Bacteria</taxon>
        <taxon>Pseudomonadati</taxon>
        <taxon>Spirochaetota</taxon>
        <taxon>Spirochaetia</taxon>
        <taxon>Spirochaetales</taxon>
        <taxon>Borreliaceae</taxon>
        <taxon>Borreliella</taxon>
    </lineage>
</organism>
<evidence type="ECO:0000256" key="4">
    <source>
        <dbReference type="ARBA" id="ARBA00023136"/>
    </source>
</evidence>
<feature type="region of interest" description="Disordered" evidence="9">
    <location>
        <begin position="149"/>
        <end position="170"/>
    </location>
</feature>
<protein>
    <submittedName>
        <fullName evidence="11">Signal recognition particle GTPase</fullName>
    </submittedName>
</protein>
<dbReference type="InterPro" id="IPR004983">
    <property type="entry name" value="Mlp"/>
</dbReference>
<comment type="function">
    <text evidence="8">An outer membrane protein that may participate in pathogenesis. Some human Lyme disease patients have antibodies against this protein. The Mlp proteins probably undergo intragenic recombination, generating new alleles.</text>
</comment>
<keyword evidence="6" id="KW-0998">Cell outer membrane</keyword>
<evidence type="ECO:0000256" key="5">
    <source>
        <dbReference type="ARBA" id="ARBA00023139"/>
    </source>
</evidence>
<evidence type="ECO:0000256" key="7">
    <source>
        <dbReference type="ARBA" id="ARBA00023288"/>
    </source>
</evidence>
<evidence type="ECO:0000256" key="10">
    <source>
        <dbReference type="SAM" id="SignalP"/>
    </source>
</evidence>
<feature type="region of interest" description="Disordered" evidence="9">
    <location>
        <begin position="25"/>
        <end position="47"/>
    </location>
</feature>
<keyword evidence="3 10" id="KW-0732">Signal</keyword>
<gene>
    <name evidence="11" type="ORF">HNP68_001322</name>
</gene>
<comment type="caution">
    <text evidence="11">The sequence shown here is derived from an EMBL/GenBank/DDBJ whole genome shotgun (WGS) entry which is preliminary data.</text>
</comment>
<evidence type="ECO:0000313" key="12">
    <source>
        <dbReference type="Proteomes" id="UP000555838"/>
    </source>
</evidence>
<accession>A0ABR6PBP6</accession>